<feature type="compositionally biased region" description="Basic and acidic residues" evidence="1">
    <location>
        <begin position="239"/>
        <end position="257"/>
    </location>
</feature>
<dbReference type="Proteomes" id="UP000828390">
    <property type="component" value="Unassembled WGS sequence"/>
</dbReference>
<evidence type="ECO:0000313" key="4">
    <source>
        <dbReference type="Proteomes" id="UP000828390"/>
    </source>
</evidence>
<accession>A0A9D4CNX6</accession>
<feature type="region of interest" description="Disordered" evidence="1">
    <location>
        <begin position="156"/>
        <end position="177"/>
    </location>
</feature>
<protein>
    <submittedName>
        <fullName evidence="3">Uncharacterized protein</fullName>
    </submittedName>
</protein>
<feature type="compositionally biased region" description="Polar residues" evidence="1">
    <location>
        <begin position="165"/>
        <end position="177"/>
    </location>
</feature>
<feature type="region of interest" description="Disordered" evidence="1">
    <location>
        <begin position="217"/>
        <end position="271"/>
    </location>
</feature>
<feature type="signal peptide" evidence="2">
    <location>
        <begin position="1"/>
        <end position="19"/>
    </location>
</feature>
<keyword evidence="4" id="KW-1185">Reference proteome</keyword>
<keyword evidence="2" id="KW-0732">Signal</keyword>
<evidence type="ECO:0000313" key="3">
    <source>
        <dbReference type="EMBL" id="KAH3728176.1"/>
    </source>
</evidence>
<feature type="chain" id="PRO_5039006291" evidence="2">
    <location>
        <begin position="20"/>
        <end position="271"/>
    </location>
</feature>
<evidence type="ECO:0000256" key="2">
    <source>
        <dbReference type="SAM" id="SignalP"/>
    </source>
</evidence>
<reference evidence="3" key="1">
    <citation type="journal article" date="2019" name="bioRxiv">
        <title>The Genome of the Zebra Mussel, Dreissena polymorpha: A Resource for Invasive Species Research.</title>
        <authorList>
            <person name="McCartney M.A."/>
            <person name="Auch B."/>
            <person name="Kono T."/>
            <person name="Mallez S."/>
            <person name="Zhang Y."/>
            <person name="Obille A."/>
            <person name="Becker A."/>
            <person name="Abrahante J.E."/>
            <person name="Garbe J."/>
            <person name="Badalamenti J.P."/>
            <person name="Herman A."/>
            <person name="Mangelson H."/>
            <person name="Liachko I."/>
            <person name="Sullivan S."/>
            <person name="Sone E.D."/>
            <person name="Koren S."/>
            <person name="Silverstein K.A.T."/>
            <person name="Beckman K.B."/>
            <person name="Gohl D.M."/>
        </authorList>
    </citation>
    <scope>NUCLEOTIDE SEQUENCE</scope>
    <source>
        <strain evidence="3">Duluth1</strain>
        <tissue evidence="3">Whole animal</tissue>
    </source>
</reference>
<gene>
    <name evidence="3" type="ORF">DPMN_054124</name>
</gene>
<sequence>MRILTTLIALIGILAGYVAVSTSKYDVIGQHINKHVHRRVRRFDYNMFGCGGECRPFMECFSDAMCRMMKHDVQYECQKHCCAVLCVLRTRTDESDTGTIVNSGVHVSQTGSETGLSSRYPSPSLNNRINISTSLNTTSSQSSGYVGTNTSVNTSTWHTHGLSMPHNTSKSTSNDTVTRTNETMWHTWFRSLMETYVHESNFGSIFDDVFNDVPNVVDGDENSQTTHQTIGGIDAQNGTDKDSNDKPKNPKRGHENNKGGNNKARARNGGH</sequence>
<comment type="caution">
    <text evidence="3">The sequence shown here is derived from an EMBL/GenBank/DDBJ whole genome shotgun (WGS) entry which is preliminary data.</text>
</comment>
<name>A0A9D4CNX6_DREPO</name>
<organism evidence="3 4">
    <name type="scientific">Dreissena polymorpha</name>
    <name type="common">Zebra mussel</name>
    <name type="synonym">Mytilus polymorpha</name>
    <dbReference type="NCBI Taxonomy" id="45954"/>
    <lineage>
        <taxon>Eukaryota</taxon>
        <taxon>Metazoa</taxon>
        <taxon>Spiralia</taxon>
        <taxon>Lophotrochozoa</taxon>
        <taxon>Mollusca</taxon>
        <taxon>Bivalvia</taxon>
        <taxon>Autobranchia</taxon>
        <taxon>Heteroconchia</taxon>
        <taxon>Euheterodonta</taxon>
        <taxon>Imparidentia</taxon>
        <taxon>Neoheterodontei</taxon>
        <taxon>Myida</taxon>
        <taxon>Dreissenoidea</taxon>
        <taxon>Dreissenidae</taxon>
        <taxon>Dreissena</taxon>
    </lineage>
</organism>
<proteinExistence type="predicted"/>
<reference evidence="3" key="2">
    <citation type="submission" date="2020-11" db="EMBL/GenBank/DDBJ databases">
        <authorList>
            <person name="McCartney M.A."/>
            <person name="Auch B."/>
            <person name="Kono T."/>
            <person name="Mallez S."/>
            <person name="Becker A."/>
            <person name="Gohl D.M."/>
            <person name="Silverstein K.A.T."/>
            <person name="Koren S."/>
            <person name="Bechman K.B."/>
            <person name="Herman A."/>
            <person name="Abrahante J.E."/>
            <person name="Garbe J."/>
        </authorList>
    </citation>
    <scope>NUCLEOTIDE SEQUENCE</scope>
    <source>
        <strain evidence="3">Duluth1</strain>
        <tissue evidence="3">Whole animal</tissue>
    </source>
</reference>
<dbReference type="AlphaFoldDB" id="A0A9D4CNX6"/>
<evidence type="ECO:0000256" key="1">
    <source>
        <dbReference type="SAM" id="MobiDB-lite"/>
    </source>
</evidence>
<dbReference type="EMBL" id="JAIWYP010000012">
    <property type="protein sequence ID" value="KAH3728176.1"/>
    <property type="molecule type" value="Genomic_DNA"/>
</dbReference>